<evidence type="ECO:0000313" key="2">
    <source>
        <dbReference type="EMBL" id="CAL5229668.1"/>
    </source>
</evidence>
<accession>A0ABP1GG48</accession>
<proteinExistence type="predicted"/>
<feature type="region of interest" description="Disordered" evidence="1">
    <location>
        <begin position="111"/>
        <end position="130"/>
    </location>
</feature>
<dbReference type="Gene3D" id="3.40.50.11350">
    <property type="match status" value="1"/>
</dbReference>
<keyword evidence="3" id="KW-1185">Reference proteome</keyword>
<reference evidence="2 3" key="1">
    <citation type="submission" date="2024-06" db="EMBL/GenBank/DDBJ databases">
        <authorList>
            <person name="Kraege A."/>
            <person name="Thomma B."/>
        </authorList>
    </citation>
    <scope>NUCLEOTIDE SEQUENCE [LARGE SCALE GENOMIC DNA]</scope>
</reference>
<evidence type="ECO:0000313" key="3">
    <source>
        <dbReference type="Proteomes" id="UP001497392"/>
    </source>
</evidence>
<protein>
    <submittedName>
        <fullName evidence="2">G13034 protein</fullName>
    </submittedName>
</protein>
<evidence type="ECO:0000256" key="1">
    <source>
        <dbReference type="SAM" id="MobiDB-lite"/>
    </source>
</evidence>
<feature type="compositionally biased region" description="Acidic residues" evidence="1">
    <location>
        <begin position="332"/>
        <end position="345"/>
    </location>
</feature>
<feature type="compositionally biased region" description="Basic residues" evidence="1">
    <location>
        <begin position="301"/>
        <end position="317"/>
    </location>
</feature>
<organism evidence="2 3">
    <name type="scientific">Coccomyxa viridis</name>
    <dbReference type="NCBI Taxonomy" id="1274662"/>
    <lineage>
        <taxon>Eukaryota</taxon>
        <taxon>Viridiplantae</taxon>
        <taxon>Chlorophyta</taxon>
        <taxon>core chlorophytes</taxon>
        <taxon>Trebouxiophyceae</taxon>
        <taxon>Trebouxiophyceae incertae sedis</taxon>
        <taxon>Coccomyxaceae</taxon>
        <taxon>Coccomyxa</taxon>
    </lineage>
</organism>
<feature type="region of interest" description="Disordered" evidence="1">
    <location>
        <begin position="291"/>
        <end position="345"/>
    </location>
</feature>
<gene>
    <name evidence="2" type="primary">g13034</name>
    <name evidence="2" type="ORF">VP750_LOCUS11574</name>
</gene>
<name>A0ABP1GG48_9CHLO</name>
<sequence length="345" mass="39294">MFFQRNGTFFLDNSKFTFKCSNNGGWHDFFSGEENIVPWSRQKETMHGEDCARYTRHEVDQLLHTVLQTKPDLLDFIGIKKAWRYRPWVQDYVDQQLKVMARHASPTIGFHIRGGNLSHPEKSRSRARSSPVDMVQIFTHTYPHIRGGTCVLVGAQQQMAEAAQAAERHLKCKVLQLKPYRKADKGKATGADRKEAQESDRQCSGTVQMLIDMELLAHTDYLVASDRSKWSKILQYMRYILYDKDRSSFVDGSRAHTDLYSAIRRYIDPSAAAVMKINDAAKLDEGVEDALEPPLAQMQGTRKRPRKGPGGKRKAPRKPPPQPPPPPAPDQDMGEDDEYDFEDAA</sequence>
<dbReference type="Proteomes" id="UP001497392">
    <property type="component" value="Unassembled WGS sequence"/>
</dbReference>
<feature type="compositionally biased region" description="Pro residues" evidence="1">
    <location>
        <begin position="318"/>
        <end position="329"/>
    </location>
</feature>
<dbReference type="EMBL" id="CAXHTA020000021">
    <property type="protein sequence ID" value="CAL5229668.1"/>
    <property type="molecule type" value="Genomic_DNA"/>
</dbReference>
<comment type="caution">
    <text evidence="2">The sequence shown here is derived from an EMBL/GenBank/DDBJ whole genome shotgun (WGS) entry which is preliminary data.</text>
</comment>